<sequence length="343" mass="36756">MIKLLTNRIINVFFLFLSAFIGTVQAASCDYADESMQGPSSYTLRMENVNTAIDSDSNVLDVLATTSFHMSNYPIPPFFCGTVGQSGNVTATVNASGSNQLTGYKVIYPTNIAGIGIRFWVGVDSDNSNHPPLPLSMTEVPMSYNVVTPPGTKLSFERAVIKVALVKTGPITQGGNLVFTRNNFLFAGAGTNTLNLLNLTVTAKVQIGTCSIAKSSPSSVELGSASINDFPYLGATSSPTPVNIQLDCSGDPQVYFYLDSSNQNTVIRGDGLLKIEKTANSASGVGIQITHQNIPIKFDRNLLIGRPPSNGSFIIPLEARYLYVGGGEPGRVRSHMTFTISYR</sequence>
<dbReference type="InterPro" id="IPR050263">
    <property type="entry name" value="Bact_Fimbrial_Adh_Pro"/>
</dbReference>
<keyword evidence="9" id="KW-1185">Reference proteome</keyword>
<evidence type="ECO:0000256" key="3">
    <source>
        <dbReference type="ARBA" id="ARBA00022729"/>
    </source>
</evidence>
<dbReference type="InterPro" id="IPR036937">
    <property type="entry name" value="Adhesion_dom_fimbrial_sf"/>
</dbReference>
<dbReference type="Gene3D" id="2.60.40.3310">
    <property type="match status" value="1"/>
</dbReference>
<dbReference type="InterPro" id="IPR054160">
    <property type="entry name" value="MrkD_recept-bd"/>
</dbReference>
<feature type="domain" description="MrkD-like receptor binding" evidence="7">
    <location>
        <begin position="49"/>
        <end position="178"/>
    </location>
</feature>
<comment type="similarity">
    <text evidence="2">Belongs to the fimbrial protein family.</text>
</comment>
<name>A0ABW7IVD0_9VIBR</name>
<dbReference type="EMBL" id="JBIHSN010000002">
    <property type="protein sequence ID" value="MFH0265616.1"/>
    <property type="molecule type" value="Genomic_DNA"/>
</dbReference>
<evidence type="ECO:0000256" key="1">
    <source>
        <dbReference type="ARBA" id="ARBA00004561"/>
    </source>
</evidence>
<evidence type="ECO:0000259" key="7">
    <source>
        <dbReference type="Pfam" id="PF22003"/>
    </source>
</evidence>
<gene>
    <name evidence="8" type="ORF">ACGRQ9_08955</name>
</gene>
<evidence type="ECO:0000313" key="8">
    <source>
        <dbReference type="EMBL" id="MFH0265616.1"/>
    </source>
</evidence>
<dbReference type="Gene3D" id="2.60.40.1090">
    <property type="entry name" value="Fimbrial-type adhesion domain"/>
    <property type="match status" value="1"/>
</dbReference>
<feature type="signal peptide" evidence="5">
    <location>
        <begin position="1"/>
        <end position="26"/>
    </location>
</feature>
<comment type="subcellular location">
    <subcellularLocation>
        <location evidence="1">Fimbrium</location>
    </subcellularLocation>
</comment>
<evidence type="ECO:0000256" key="5">
    <source>
        <dbReference type="SAM" id="SignalP"/>
    </source>
</evidence>
<dbReference type="InterPro" id="IPR000259">
    <property type="entry name" value="Adhesion_dom_fimbrial"/>
</dbReference>
<keyword evidence="3 5" id="KW-0732">Signal</keyword>
<evidence type="ECO:0000256" key="2">
    <source>
        <dbReference type="ARBA" id="ARBA00006671"/>
    </source>
</evidence>
<proteinExistence type="inferred from homology"/>
<reference evidence="8 9" key="1">
    <citation type="submission" date="2024-10" db="EMBL/GenBank/DDBJ databases">
        <authorList>
            <person name="Yibar A."/>
            <person name="Saticioglu I.B."/>
            <person name="Duman M."/>
            <person name="Ajmi N."/>
            <person name="Gurler F."/>
            <person name="Ay H."/>
            <person name="Onuk E."/>
            <person name="Guler S."/>
            <person name="Romalde J.L."/>
        </authorList>
    </citation>
    <scope>NUCLEOTIDE SEQUENCE [LARGE SCALE GENOMIC DNA]</scope>
    <source>
        <strain evidence="8 9">14-MA-B</strain>
    </source>
</reference>
<feature type="domain" description="Fimbrial-type adhesion" evidence="6">
    <location>
        <begin position="206"/>
        <end position="342"/>
    </location>
</feature>
<dbReference type="Pfam" id="PF00419">
    <property type="entry name" value="Fimbrial"/>
    <property type="match status" value="1"/>
</dbReference>
<protein>
    <submittedName>
        <fullName evidence="8">Fimbrial protein</fullName>
    </submittedName>
</protein>
<dbReference type="Proteomes" id="UP001607151">
    <property type="component" value="Unassembled WGS sequence"/>
</dbReference>
<feature type="chain" id="PRO_5045577371" evidence="5">
    <location>
        <begin position="27"/>
        <end position="343"/>
    </location>
</feature>
<dbReference type="SUPFAM" id="SSF49401">
    <property type="entry name" value="Bacterial adhesins"/>
    <property type="match status" value="1"/>
</dbReference>
<evidence type="ECO:0000313" key="9">
    <source>
        <dbReference type="Proteomes" id="UP001607151"/>
    </source>
</evidence>
<accession>A0ABW7IVD0</accession>
<comment type="caution">
    <text evidence="8">The sequence shown here is derived from an EMBL/GenBank/DDBJ whole genome shotgun (WGS) entry which is preliminary data.</text>
</comment>
<dbReference type="PANTHER" id="PTHR33420">
    <property type="entry name" value="FIMBRIAL SUBUNIT ELFA-RELATED"/>
    <property type="match status" value="1"/>
</dbReference>
<keyword evidence="4" id="KW-0281">Fimbrium</keyword>
<evidence type="ECO:0000259" key="6">
    <source>
        <dbReference type="Pfam" id="PF00419"/>
    </source>
</evidence>
<evidence type="ECO:0000256" key="4">
    <source>
        <dbReference type="ARBA" id="ARBA00023263"/>
    </source>
</evidence>
<organism evidence="8 9">
    <name type="scientific">Vibrio rumoiensis</name>
    <dbReference type="NCBI Taxonomy" id="76258"/>
    <lineage>
        <taxon>Bacteria</taxon>
        <taxon>Pseudomonadati</taxon>
        <taxon>Pseudomonadota</taxon>
        <taxon>Gammaproteobacteria</taxon>
        <taxon>Vibrionales</taxon>
        <taxon>Vibrionaceae</taxon>
        <taxon>Vibrio</taxon>
    </lineage>
</organism>
<dbReference type="InterPro" id="IPR008966">
    <property type="entry name" value="Adhesion_dom_sf"/>
</dbReference>
<dbReference type="RefSeq" id="WP_394607742.1">
    <property type="nucleotide sequence ID" value="NZ_JBIHSN010000002.1"/>
</dbReference>
<dbReference type="PANTHER" id="PTHR33420:SF3">
    <property type="entry name" value="FIMBRIAL SUBUNIT ELFA"/>
    <property type="match status" value="1"/>
</dbReference>
<dbReference type="Pfam" id="PF22003">
    <property type="entry name" value="MrkDrd"/>
    <property type="match status" value="1"/>
</dbReference>